<dbReference type="Pfam" id="PF00069">
    <property type="entry name" value="Pkinase"/>
    <property type="match status" value="1"/>
</dbReference>
<accession>A0AAN8ZTA3</accession>
<dbReference type="PANTHER" id="PTHR46538:SF3">
    <property type="entry name" value="PROTEIN KINASE DOMAIN-CONTAINING PROTEIN"/>
    <property type="match status" value="1"/>
</dbReference>
<dbReference type="PROSITE" id="PS50011">
    <property type="entry name" value="PROTEIN_KINASE_DOM"/>
    <property type="match status" value="1"/>
</dbReference>
<comment type="caution">
    <text evidence="2">The sequence shown here is derived from an EMBL/GenBank/DDBJ whole genome shotgun (WGS) entry which is preliminary data.</text>
</comment>
<feature type="non-terminal residue" evidence="2">
    <location>
        <position position="73"/>
    </location>
</feature>
<dbReference type="SUPFAM" id="SSF56112">
    <property type="entry name" value="Protein kinase-like (PK-like)"/>
    <property type="match status" value="1"/>
</dbReference>
<keyword evidence="2" id="KW-0808">Transferase</keyword>
<dbReference type="GO" id="GO:0004674">
    <property type="term" value="F:protein serine/threonine kinase activity"/>
    <property type="evidence" value="ECO:0007669"/>
    <property type="project" value="UniProtKB-EC"/>
</dbReference>
<dbReference type="PANTHER" id="PTHR46538">
    <property type="entry name" value="PROTEIN KINASE DOMAIN-CONTAINING PROTEIN"/>
    <property type="match status" value="1"/>
</dbReference>
<dbReference type="GO" id="GO:0005524">
    <property type="term" value="F:ATP binding"/>
    <property type="evidence" value="ECO:0007669"/>
    <property type="project" value="InterPro"/>
</dbReference>
<dbReference type="InterPro" id="IPR011009">
    <property type="entry name" value="Kinase-like_dom_sf"/>
</dbReference>
<dbReference type="InterPro" id="IPR000719">
    <property type="entry name" value="Prot_kinase_dom"/>
</dbReference>
<dbReference type="InterPro" id="IPR051585">
    <property type="entry name" value="STE20_Ser/Thr_Kinases"/>
</dbReference>
<evidence type="ECO:0000259" key="1">
    <source>
        <dbReference type="PROSITE" id="PS50011"/>
    </source>
</evidence>
<proteinExistence type="predicted"/>
<dbReference type="AlphaFoldDB" id="A0AAN8ZTA3"/>
<name>A0AAN8ZTA3_HALRR</name>
<organism evidence="2 3">
    <name type="scientific">Halocaridina rubra</name>
    <name type="common">Hawaiian red shrimp</name>
    <dbReference type="NCBI Taxonomy" id="373956"/>
    <lineage>
        <taxon>Eukaryota</taxon>
        <taxon>Metazoa</taxon>
        <taxon>Ecdysozoa</taxon>
        <taxon>Arthropoda</taxon>
        <taxon>Crustacea</taxon>
        <taxon>Multicrustacea</taxon>
        <taxon>Malacostraca</taxon>
        <taxon>Eumalacostraca</taxon>
        <taxon>Eucarida</taxon>
        <taxon>Decapoda</taxon>
        <taxon>Pleocyemata</taxon>
        <taxon>Caridea</taxon>
        <taxon>Atyoidea</taxon>
        <taxon>Atyidae</taxon>
        <taxon>Halocaridina</taxon>
    </lineage>
</organism>
<gene>
    <name evidence="2" type="primary">STK10</name>
    <name evidence="2" type="ORF">SK128_006865</name>
</gene>
<keyword evidence="2" id="KW-0418">Kinase</keyword>
<reference evidence="2 3" key="1">
    <citation type="submission" date="2023-11" db="EMBL/GenBank/DDBJ databases">
        <title>Halocaridina rubra genome assembly.</title>
        <authorList>
            <person name="Smith C."/>
        </authorList>
    </citation>
    <scope>NUCLEOTIDE SEQUENCE [LARGE SCALE GENOMIC DNA]</scope>
    <source>
        <strain evidence="2">EP-1</strain>
        <tissue evidence="2">Whole</tissue>
    </source>
</reference>
<dbReference type="Gene3D" id="1.10.510.10">
    <property type="entry name" value="Transferase(Phosphotransferase) domain 1"/>
    <property type="match status" value="1"/>
</dbReference>
<dbReference type="EC" id="2.7.11.1" evidence="2"/>
<keyword evidence="3" id="KW-1185">Reference proteome</keyword>
<feature type="domain" description="Protein kinase" evidence="1">
    <location>
        <begin position="1"/>
        <end position="73"/>
    </location>
</feature>
<dbReference type="Proteomes" id="UP001381693">
    <property type="component" value="Unassembled WGS sequence"/>
</dbReference>
<evidence type="ECO:0000313" key="3">
    <source>
        <dbReference type="Proteomes" id="UP001381693"/>
    </source>
</evidence>
<sequence>ADVWSLGISLIEFAQMDPPNHEVSPVRVMLKIQKSDPPKLDYPSKYTKEFNDFIAKCLTKDPAHRPTALELLK</sequence>
<evidence type="ECO:0000313" key="2">
    <source>
        <dbReference type="EMBL" id="KAK7020282.1"/>
    </source>
</evidence>
<protein>
    <submittedName>
        <fullName evidence="2">Serine threonine kinase 10</fullName>
        <ecNumber evidence="2">2.7.11.1</ecNumber>
    </submittedName>
</protein>
<dbReference type="EMBL" id="JAXCGZ010022948">
    <property type="protein sequence ID" value="KAK7020282.1"/>
    <property type="molecule type" value="Genomic_DNA"/>
</dbReference>
<feature type="non-terminal residue" evidence="2">
    <location>
        <position position="1"/>
    </location>
</feature>